<protein>
    <submittedName>
        <fullName evidence="1">Uncharacterized protein</fullName>
    </submittedName>
</protein>
<proteinExistence type="predicted"/>
<dbReference type="AlphaFoldDB" id="A0A0R1ZT61"/>
<keyword evidence="2" id="KW-1185">Reference proteome</keyword>
<evidence type="ECO:0000313" key="1">
    <source>
        <dbReference type="EMBL" id="KRM54889.1"/>
    </source>
</evidence>
<dbReference type="RefSeq" id="WP_054680407.1">
    <property type="nucleotide sequence ID" value="NZ_AYYO01000042.1"/>
</dbReference>
<sequence>MLYGINNKLSELLGHRPAVELWLTKTSADTSINFTDLDELLLARKYATQKQLRLIDDLVVEKLRTNSDPRNARPGMHRGYASYMARAWIRGLAECEELPDRIRAAAKACLDNYKPHTN</sequence>
<comment type="caution">
    <text evidence="1">The sequence shown here is derived from an EMBL/GenBank/DDBJ whole genome shotgun (WGS) entry which is preliminary data.</text>
</comment>
<accession>A0A0R1ZT61</accession>
<dbReference type="EMBL" id="AYYO01000042">
    <property type="protein sequence ID" value="KRM54889.1"/>
    <property type="molecule type" value="Genomic_DNA"/>
</dbReference>
<reference evidence="1 2" key="1">
    <citation type="journal article" date="2015" name="Genome Announc.">
        <title>Expanding the biotechnology potential of lactobacilli through comparative genomics of 213 strains and associated genera.</title>
        <authorList>
            <person name="Sun Z."/>
            <person name="Harris H.M."/>
            <person name="McCann A."/>
            <person name="Guo C."/>
            <person name="Argimon S."/>
            <person name="Zhang W."/>
            <person name="Yang X."/>
            <person name="Jeffery I.B."/>
            <person name="Cooney J.C."/>
            <person name="Kagawa T.F."/>
            <person name="Liu W."/>
            <person name="Song Y."/>
            <person name="Salvetti E."/>
            <person name="Wrobel A."/>
            <person name="Rasinkangas P."/>
            <person name="Parkhill J."/>
            <person name="Rea M.C."/>
            <person name="O'Sullivan O."/>
            <person name="Ritari J."/>
            <person name="Douillard F.P."/>
            <person name="Paul Ross R."/>
            <person name="Yang R."/>
            <person name="Briner A.E."/>
            <person name="Felis G.E."/>
            <person name="de Vos W.M."/>
            <person name="Barrangou R."/>
            <person name="Klaenhammer T.R."/>
            <person name="Caufield P.W."/>
            <person name="Cui Y."/>
            <person name="Zhang H."/>
            <person name="O'Toole P.W."/>
        </authorList>
    </citation>
    <scope>NUCLEOTIDE SEQUENCE [LARGE SCALE GENOMIC DNA]</scope>
    <source>
        <strain evidence="1 2">DSM 20505</strain>
    </source>
</reference>
<organism evidence="1 2">
    <name type="scientific">Lacticaseibacillus sharpeae JCM 1186 = DSM 20505</name>
    <dbReference type="NCBI Taxonomy" id="1291052"/>
    <lineage>
        <taxon>Bacteria</taxon>
        <taxon>Bacillati</taxon>
        <taxon>Bacillota</taxon>
        <taxon>Bacilli</taxon>
        <taxon>Lactobacillales</taxon>
        <taxon>Lactobacillaceae</taxon>
        <taxon>Lacticaseibacillus</taxon>
    </lineage>
</organism>
<gene>
    <name evidence="1" type="ORF">FC18_GL001900</name>
</gene>
<evidence type="ECO:0000313" key="2">
    <source>
        <dbReference type="Proteomes" id="UP000051679"/>
    </source>
</evidence>
<dbReference type="OrthoDB" id="2333452at2"/>
<dbReference type="Proteomes" id="UP000051679">
    <property type="component" value="Unassembled WGS sequence"/>
</dbReference>
<dbReference type="PATRIC" id="fig|1291052.5.peg.1962"/>
<name>A0A0R1ZT61_9LACO</name>